<dbReference type="PROSITE" id="PS50097">
    <property type="entry name" value="BTB"/>
    <property type="match status" value="1"/>
</dbReference>
<dbReference type="Proteomes" id="UP001627154">
    <property type="component" value="Unassembled WGS sequence"/>
</dbReference>
<proteinExistence type="predicted"/>
<dbReference type="AlphaFoldDB" id="A0ABD2VUZ5"/>
<keyword evidence="4" id="KW-1185">Reference proteome</keyword>
<reference evidence="3 4" key="1">
    <citation type="journal article" date="2024" name="bioRxiv">
        <title>A reference genome for Trichogramma kaykai: A tiny desert-dwelling parasitoid wasp with competing sex-ratio distorters.</title>
        <authorList>
            <person name="Culotta J."/>
            <person name="Lindsey A.R."/>
        </authorList>
    </citation>
    <scope>NUCLEOTIDE SEQUENCE [LARGE SCALE GENOMIC DNA]</scope>
    <source>
        <strain evidence="3 4">KSX58</strain>
    </source>
</reference>
<dbReference type="PANTHER" id="PTHR24413">
    <property type="entry name" value="SPECKLE-TYPE POZ PROTEIN"/>
    <property type="match status" value="1"/>
</dbReference>
<organism evidence="3 4">
    <name type="scientific">Trichogramma kaykai</name>
    <dbReference type="NCBI Taxonomy" id="54128"/>
    <lineage>
        <taxon>Eukaryota</taxon>
        <taxon>Metazoa</taxon>
        <taxon>Ecdysozoa</taxon>
        <taxon>Arthropoda</taxon>
        <taxon>Hexapoda</taxon>
        <taxon>Insecta</taxon>
        <taxon>Pterygota</taxon>
        <taxon>Neoptera</taxon>
        <taxon>Endopterygota</taxon>
        <taxon>Hymenoptera</taxon>
        <taxon>Apocrita</taxon>
        <taxon>Proctotrupomorpha</taxon>
        <taxon>Chalcidoidea</taxon>
        <taxon>Trichogrammatidae</taxon>
        <taxon>Trichogramma</taxon>
    </lineage>
</organism>
<evidence type="ECO:0000313" key="4">
    <source>
        <dbReference type="Proteomes" id="UP001627154"/>
    </source>
</evidence>
<protein>
    <recommendedName>
        <fullName evidence="2">BTB domain-containing protein</fullName>
    </recommendedName>
</protein>
<dbReference type="CDD" id="cd18186">
    <property type="entry name" value="BTB_POZ_ZBTB_KLHL-like"/>
    <property type="match status" value="1"/>
</dbReference>
<dbReference type="InterPro" id="IPR000210">
    <property type="entry name" value="BTB/POZ_dom"/>
</dbReference>
<dbReference type="Pfam" id="PF00651">
    <property type="entry name" value="BTB"/>
    <property type="match status" value="1"/>
</dbReference>
<sequence>MSPSPPIIKTTSQLSLKGAKTNDNCNSNSSSSSCRGAVIPIDEPITKALSKASTIEFELDEQWPRERIKLGYVVELEASKKRPRDHTNSDKDSVVVGSGSSSSSSGVRSSDKLSDIMMDSDFGDECDGEARQIPADRLSLTFILKFHNRAHEVLYEASRKYLYRVRVRALVKEGEREFHLLFPRELEELREGTFMHFEKQELLLAASAKPWRVTHVCLEMERVSVGGNDDESKTRVRNARPDLYLSPFCSDVVLSHGDQVIPAHKLILASKSRYFRRVFAKDKNEATCRPTIVVLSDIVKLDYVYRMLEFIYTERLDWPECEYDELYCAASKFEVDELKRLCLDRLIFDLTVATATRLYTLAWAFGLETLRATMKKYMERNEAQLVKELDYRTTLIKTLSQDSCLDALRLCAKYPEAMRDEKHEVFEFVARHYDPRLRDQLSGSFFAEFPRMAHEMFEFVMRTRFGGDGEREDRFSFEPLVEIPCDASSEVQSRKTLSTDDSA</sequence>
<feature type="domain" description="BTB" evidence="2">
    <location>
        <begin position="250"/>
        <end position="320"/>
    </location>
</feature>
<accession>A0ABD2VUZ5</accession>
<evidence type="ECO:0000313" key="3">
    <source>
        <dbReference type="EMBL" id="KAL3384414.1"/>
    </source>
</evidence>
<dbReference type="EMBL" id="JBJJXI010000173">
    <property type="protein sequence ID" value="KAL3384414.1"/>
    <property type="molecule type" value="Genomic_DNA"/>
</dbReference>
<gene>
    <name evidence="3" type="ORF">TKK_019812</name>
</gene>
<dbReference type="SUPFAM" id="SSF54695">
    <property type="entry name" value="POZ domain"/>
    <property type="match status" value="1"/>
</dbReference>
<feature type="compositionally biased region" description="Low complexity" evidence="1">
    <location>
        <begin position="24"/>
        <end position="34"/>
    </location>
</feature>
<dbReference type="Gene3D" id="3.30.710.10">
    <property type="entry name" value="Potassium Channel Kv1.1, Chain A"/>
    <property type="match status" value="1"/>
</dbReference>
<evidence type="ECO:0000256" key="1">
    <source>
        <dbReference type="SAM" id="MobiDB-lite"/>
    </source>
</evidence>
<feature type="compositionally biased region" description="Basic and acidic residues" evidence="1">
    <location>
        <begin position="79"/>
        <end position="93"/>
    </location>
</feature>
<evidence type="ECO:0000259" key="2">
    <source>
        <dbReference type="PROSITE" id="PS50097"/>
    </source>
</evidence>
<dbReference type="InterPro" id="IPR011333">
    <property type="entry name" value="SKP1/BTB/POZ_sf"/>
</dbReference>
<feature type="region of interest" description="Disordered" evidence="1">
    <location>
        <begin position="79"/>
        <end position="111"/>
    </location>
</feature>
<feature type="region of interest" description="Disordered" evidence="1">
    <location>
        <begin position="1"/>
        <end position="36"/>
    </location>
</feature>
<feature type="compositionally biased region" description="Low complexity" evidence="1">
    <location>
        <begin position="94"/>
        <end position="108"/>
    </location>
</feature>
<name>A0ABD2VUZ5_9HYME</name>
<comment type="caution">
    <text evidence="3">The sequence shown here is derived from an EMBL/GenBank/DDBJ whole genome shotgun (WGS) entry which is preliminary data.</text>
</comment>
<dbReference type="SMART" id="SM00225">
    <property type="entry name" value="BTB"/>
    <property type="match status" value="1"/>
</dbReference>